<sequence>MGKKLASGIFAGLLGAGLYAAYQKLDEDKKNRMKKNLREKSDELRDRAVDYAFYANDAMSDFKDVLKDEMDQAKGNVKDASSKFSEKAKTFTDNQQETEDGNAEKSQDDIVVDATEAFKNSGIPSADDDLNEESDEPSTDNAASSDAAKPDGDGAPEK</sequence>
<feature type="compositionally biased region" description="Acidic residues" evidence="1">
    <location>
        <begin position="126"/>
        <end position="138"/>
    </location>
</feature>
<dbReference type="AlphaFoldDB" id="A0A512PJP2"/>
<proteinExistence type="predicted"/>
<name>A0A512PJP2_9LACO</name>
<evidence type="ECO:0000313" key="2">
    <source>
        <dbReference type="EMBL" id="GEP71427.1"/>
    </source>
</evidence>
<dbReference type="EMBL" id="BKAM01000001">
    <property type="protein sequence ID" value="GEP71427.1"/>
    <property type="molecule type" value="Genomic_DNA"/>
</dbReference>
<dbReference type="STRING" id="1423795.FD12_GL000497"/>
<dbReference type="OrthoDB" id="2329788at2"/>
<accession>A0A512PJP2</accession>
<feature type="compositionally biased region" description="Basic and acidic residues" evidence="1">
    <location>
        <begin position="148"/>
        <end position="158"/>
    </location>
</feature>
<evidence type="ECO:0000256" key="1">
    <source>
        <dbReference type="SAM" id="MobiDB-lite"/>
    </source>
</evidence>
<protein>
    <recommendedName>
        <fullName evidence="4">YtxH domain-containing protein</fullName>
    </recommendedName>
</protein>
<dbReference type="RefSeq" id="WP_056982897.1">
    <property type="nucleotide sequence ID" value="NZ_BKAM01000001.1"/>
</dbReference>
<comment type="caution">
    <text evidence="2">The sequence shown here is derived from an EMBL/GenBank/DDBJ whole genome shotgun (WGS) entry which is preliminary data.</text>
</comment>
<feature type="region of interest" description="Disordered" evidence="1">
    <location>
        <begin position="74"/>
        <end position="158"/>
    </location>
</feature>
<organism evidence="2 3">
    <name type="scientific">Lentilactobacillus rapi</name>
    <dbReference type="NCBI Taxonomy" id="481723"/>
    <lineage>
        <taxon>Bacteria</taxon>
        <taxon>Bacillati</taxon>
        <taxon>Bacillota</taxon>
        <taxon>Bacilli</taxon>
        <taxon>Lactobacillales</taxon>
        <taxon>Lactobacillaceae</taxon>
        <taxon>Lentilactobacillus</taxon>
    </lineage>
</organism>
<evidence type="ECO:0000313" key="3">
    <source>
        <dbReference type="Proteomes" id="UP000321569"/>
    </source>
</evidence>
<feature type="compositionally biased region" description="Basic and acidic residues" evidence="1">
    <location>
        <begin position="74"/>
        <end position="90"/>
    </location>
</feature>
<evidence type="ECO:0008006" key="4">
    <source>
        <dbReference type="Google" id="ProtNLM"/>
    </source>
</evidence>
<reference evidence="2 3" key="1">
    <citation type="submission" date="2019-07" db="EMBL/GenBank/DDBJ databases">
        <title>Whole genome shotgun sequence of Lactobacillus rapi NBRC 109618.</title>
        <authorList>
            <person name="Hosoyama A."/>
            <person name="Uohara A."/>
            <person name="Ohji S."/>
            <person name="Ichikawa N."/>
        </authorList>
    </citation>
    <scope>NUCLEOTIDE SEQUENCE [LARGE SCALE GENOMIC DNA]</scope>
    <source>
        <strain evidence="2 3">NBRC 109618</strain>
    </source>
</reference>
<gene>
    <name evidence="2" type="ORF">LRA02_02950</name>
</gene>
<dbReference type="Proteomes" id="UP000321569">
    <property type="component" value="Unassembled WGS sequence"/>
</dbReference>